<feature type="region of interest" description="Disordered" evidence="1">
    <location>
        <begin position="118"/>
        <end position="144"/>
    </location>
</feature>
<accession>A0A7I4Z475</accession>
<organism evidence="2 3">
    <name type="scientific">Haemonchus contortus</name>
    <name type="common">Barber pole worm</name>
    <dbReference type="NCBI Taxonomy" id="6289"/>
    <lineage>
        <taxon>Eukaryota</taxon>
        <taxon>Metazoa</taxon>
        <taxon>Ecdysozoa</taxon>
        <taxon>Nematoda</taxon>
        <taxon>Chromadorea</taxon>
        <taxon>Rhabditida</taxon>
        <taxon>Rhabditina</taxon>
        <taxon>Rhabditomorpha</taxon>
        <taxon>Strongyloidea</taxon>
        <taxon>Trichostrongylidae</taxon>
        <taxon>Haemonchus</taxon>
    </lineage>
</organism>
<name>A0A7I4Z475_HAECO</name>
<protein>
    <submittedName>
        <fullName evidence="3">Zf-HC2 domain-containing protein</fullName>
    </submittedName>
</protein>
<evidence type="ECO:0000313" key="3">
    <source>
        <dbReference type="WBParaSite" id="HCON_00184700-00001"/>
    </source>
</evidence>
<proteinExistence type="predicted"/>
<dbReference type="Proteomes" id="UP000025227">
    <property type="component" value="Unplaced"/>
</dbReference>
<evidence type="ECO:0000313" key="2">
    <source>
        <dbReference type="Proteomes" id="UP000025227"/>
    </source>
</evidence>
<dbReference type="WBParaSite" id="HCON_00184700-00001">
    <property type="protein sequence ID" value="HCON_00184700-00001"/>
    <property type="gene ID" value="HCON_00184700"/>
</dbReference>
<evidence type="ECO:0000256" key="1">
    <source>
        <dbReference type="SAM" id="MobiDB-lite"/>
    </source>
</evidence>
<keyword evidence="2" id="KW-1185">Reference proteome</keyword>
<sequence length="144" mass="16488">MSDYSGVEAEADMMLNQDRALQNEEVALAVTHETLCSACGGEEWYEYQGFAQRVHEYKLQLKRLTVHLYMEREMLRDAIREATHLSRRVDQRLERNHQRQLEMLKVGFGPYHGIDVELANPQRNGPTTPPASPVGEVAPPIPKE</sequence>
<dbReference type="AlphaFoldDB" id="A0A7I4Z475"/>
<reference evidence="3" key="1">
    <citation type="submission" date="2020-12" db="UniProtKB">
        <authorList>
            <consortium name="WormBaseParasite"/>
        </authorList>
    </citation>
    <scope>IDENTIFICATION</scope>
    <source>
        <strain evidence="3">MHco3</strain>
    </source>
</reference>